<comment type="caution">
    <text evidence="2">The sequence shown here is derived from an EMBL/GenBank/DDBJ whole genome shotgun (WGS) entry which is preliminary data.</text>
</comment>
<gene>
    <name evidence="2" type="ORF">TcWFU_000427</name>
</gene>
<dbReference type="EMBL" id="JAKROA010000001">
    <property type="protein sequence ID" value="KAL5111163.1"/>
    <property type="molecule type" value="Genomic_DNA"/>
</dbReference>
<reference evidence="2 3" key="1">
    <citation type="journal article" date="2022" name="Front. Cell. Infect. Microbiol.">
        <title>The Genomes of Two Strains of Taenia crassiceps the Animal Model for the Study of Human Cysticercosis.</title>
        <authorList>
            <person name="Bobes R.J."/>
            <person name="Estrada K."/>
            <person name="Rios-Valencia D.G."/>
            <person name="Calderon-Gallegos A."/>
            <person name="de la Torre P."/>
            <person name="Carrero J.C."/>
            <person name="Sanchez-Flores A."/>
            <person name="Laclette J.P."/>
        </authorList>
    </citation>
    <scope>NUCLEOTIDE SEQUENCE [LARGE SCALE GENOMIC DNA]</scope>
    <source>
        <strain evidence="2">WFUcys</strain>
    </source>
</reference>
<dbReference type="InterPro" id="IPR006016">
    <property type="entry name" value="UspA"/>
</dbReference>
<evidence type="ECO:0000313" key="3">
    <source>
        <dbReference type="Proteomes" id="UP001651158"/>
    </source>
</evidence>
<dbReference type="CDD" id="cd23659">
    <property type="entry name" value="USP_At3g01520-like"/>
    <property type="match status" value="1"/>
</dbReference>
<dbReference type="InterPro" id="IPR014729">
    <property type="entry name" value="Rossmann-like_a/b/a_fold"/>
</dbReference>
<dbReference type="Gene3D" id="3.40.50.620">
    <property type="entry name" value="HUPs"/>
    <property type="match status" value="1"/>
</dbReference>
<feature type="domain" description="UspA" evidence="1">
    <location>
        <begin position="18"/>
        <end position="163"/>
    </location>
</feature>
<dbReference type="Pfam" id="PF00582">
    <property type="entry name" value="Usp"/>
    <property type="match status" value="1"/>
</dbReference>
<evidence type="ECO:0000259" key="1">
    <source>
        <dbReference type="Pfam" id="PF00582"/>
    </source>
</evidence>
<dbReference type="SUPFAM" id="SSF52402">
    <property type="entry name" value="Adenine nucleotide alpha hydrolases-like"/>
    <property type="match status" value="1"/>
</dbReference>
<accession>A0ABR4QNM4</accession>
<keyword evidence="3" id="KW-1185">Reference proteome</keyword>
<name>A0ABR4QNM4_9CEST</name>
<protein>
    <recommendedName>
        <fullName evidence="1">UspA domain-containing protein</fullName>
    </recommendedName>
</protein>
<dbReference type="PANTHER" id="PTHR46989:SF3">
    <property type="entry name" value="USPA DOMAIN-CONTAINING PROTEIN"/>
    <property type="match status" value="1"/>
</dbReference>
<dbReference type="InterPro" id="IPR006015">
    <property type="entry name" value="Universal_stress_UspA"/>
</dbReference>
<sequence>MEIALPTPLKEHSSVPSRIIIMPVDDSPHCERAFTWYLKRAHRSEDKLILLHVIPPRYVSAPGGIVIEHAVIDKSASTNDGIEAGRQVLEKYAKMCKKAKFIYETTLRADANVGSVVIETADEYFANLIVIASQGMGKARRAILGSASHYVIYHSGIPVLVVPPAKRSSASFLAEVEQAENE</sequence>
<dbReference type="PRINTS" id="PR01438">
    <property type="entry name" value="UNVRSLSTRESS"/>
</dbReference>
<dbReference type="Proteomes" id="UP001651158">
    <property type="component" value="Unassembled WGS sequence"/>
</dbReference>
<dbReference type="PANTHER" id="PTHR46989">
    <property type="entry name" value="USP DOMAIN-CONTAINING PROTEIN"/>
    <property type="match status" value="1"/>
</dbReference>
<proteinExistence type="predicted"/>
<organism evidence="2 3">
    <name type="scientific">Taenia crassiceps</name>
    <dbReference type="NCBI Taxonomy" id="6207"/>
    <lineage>
        <taxon>Eukaryota</taxon>
        <taxon>Metazoa</taxon>
        <taxon>Spiralia</taxon>
        <taxon>Lophotrochozoa</taxon>
        <taxon>Platyhelminthes</taxon>
        <taxon>Cestoda</taxon>
        <taxon>Eucestoda</taxon>
        <taxon>Cyclophyllidea</taxon>
        <taxon>Taeniidae</taxon>
        <taxon>Taenia</taxon>
    </lineage>
</organism>
<evidence type="ECO:0000313" key="2">
    <source>
        <dbReference type="EMBL" id="KAL5111163.1"/>
    </source>
</evidence>